<reference evidence="2" key="1">
    <citation type="submission" date="2020-10" db="EMBL/GenBank/DDBJ databases">
        <title>An improved Amphimedon queenslandica hologenome assembly reveals how three proteobacterial symbionts can extend the metabolic phenotypic of their marine sponge host.</title>
        <authorList>
            <person name="Degnan B."/>
            <person name="Degnan S."/>
            <person name="Xiang X."/>
        </authorList>
    </citation>
    <scope>NUCLEOTIDE SEQUENCE</scope>
    <source>
        <strain evidence="2">AqS2</strain>
    </source>
</reference>
<evidence type="ECO:0000256" key="1">
    <source>
        <dbReference type="SAM" id="SignalP"/>
    </source>
</evidence>
<sequence>MIPKGAARLLGRMPALLAALLLAAAAATPAWAQPSGWTQGDQHDEDADDGFTVAGLNSATSDTDTGLRFQQLPNNCGSVRLRLGGGSQDRFAYYYYNDDTRQSGPYRLDDFRAPLRDNFHFRLYFRDQYSSFQDGIARITMEINSFGCSGGTPGTRNLVWQVEVIDAWATLASHSE</sequence>
<feature type="non-terminal residue" evidence="2">
    <location>
        <position position="176"/>
    </location>
</feature>
<keyword evidence="1" id="KW-0732">Signal</keyword>
<dbReference type="EMBL" id="JADHEI010000013">
    <property type="protein sequence ID" value="MBF2734691.1"/>
    <property type="molecule type" value="Genomic_DNA"/>
</dbReference>
<dbReference type="Proteomes" id="UP000604381">
    <property type="component" value="Unassembled WGS sequence"/>
</dbReference>
<accession>A0A930UGG6</accession>
<feature type="signal peptide" evidence="1">
    <location>
        <begin position="1"/>
        <end position="32"/>
    </location>
</feature>
<comment type="caution">
    <text evidence="2">The sequence shown here is derived from an EMBL/GenBank/DDBJ whole genome shotgun (WGS) entry which is preliminary data.</text>
</comment>
<name>A0A930UGG6_9GAMM</name>
<gene>
    <name evidence="2" type="ORF">ISN26_01110</name>
</gene>
<feature type="chain" id="PRO_5037127477" evidence="1">
    <location>
        <begin position="33"/>
        <end position="176"/>
    </location>
</feature>
<organism evidence="2 3">
    <name type="scientific">Candidatus Amphirhobacter heronislandensis</name>
    <dbReference type="NCBI Taxonomy" id="1732024"/>
    <lineage>
        <taxon>Bacteria</taxon>
        <taxon>Pseudomonadati</taxon>
        <taxon>Pseudomonadota</taxon>
        <taxon>Gammaproteobacteria</taxon>
        <taxon>Candidatus Tethybacterales</taxon>
        <taxon>Candidatus Tethybacteraceae</taxon>
        <taxon>Candidatus Amphirhobacter</taxon>
    </lineage>
</organism>
<evidence type="ECO:0000313" key="2">
    <source>
        <dbReference type="EMBL" id="MBF2734691.1"/>
    </source>
</evidence>
<keyword evidence="3" id="KW-1185">Reference proteome</keyword>
<proteinExistence type="predicted"/>
<protein>
    <submittedName>
        <fullName evidence="2">Uncharacterized protein</fullName>
    </submittedName>
</protein>
<evidence type="ECO:0000313" key="3">
    <source>
        <dbReference type="Proteomes" id="UP000604381"/>
    </source>
</evidence>
<dbReference type="AlphaFoldDB" id="A0A930UGG6"/>